<evidence type="ECO:0000256" key="3">
    <source>
        <dbReference type="ARBA" id="ARBA00022989"/>
    </source>
</evidence>
<dbReference type="HAMAP" id="MF_00445">
    <property type="entry name" value="NDH1_NuoN_1"/>
    <property type="match status" value="1"/>
</dbReference>
<feature type="transmembrane region" description="Helical" evidence="5">
    <location>
        <begin position="29"/>
        <end position="45"/>
    </location>
</feature>
<proteinExistence type="inferred from homology"/>
<feature type="transmembrane region" description="Helical" evidence="5">
    <location>
        <begin position="485"/>
        <end position="505"/>
    </location>
</feature>
<dbReference type="InterPro" id="IPR001750">
    <property type="entry name" value="ND/Mrp_TM"/>
</dbReference>
<comment type="catalytic activity">
    <reaction evidence="5">
        <text>a quinone + NADH + 5 H(+)(in) = a quinol + NAD(+) + 4 H(+)(out)</text>
        <dbReference type="Rhea" id="RHEA:57888"/>
        <dbReference type="ChEBI" id="CHEBI:15378"/>
        <dbReference type="ChEBI" id="CHEBI:24646"/>
        <dbReference type="ChEBI" id="CHEBI:57540"/>
        <dbReference type="ChEBI" id="CHEBI:57945"/>
        <dbReference type="ChEBI" id="CHEBI:132124"/>
    </reaction>
</comment>
<keyword evidence="5" id="KW-0813">Transport</keyword>
<feature type="transmembrane region" description="Helical" evidence="5">
    <location>
        <begin position="360"/>
        <end position="381"/>
    </location>
</feature>
<evidence type="ECO:0000313" key="9">
    <source>
        <dbReference type="Proteomes" id="UP000032458"/>
    </source>
</evidence>
<evidence type="ECO:0000256" key="6">
    <source>
        <dbReference type="RuleBase" id="RU000320"/>
    </source>
</evidence>
<reference evidence="8 9" key="1">
    <citation type="submission" date="2014-09" db="EMBL/GenBank/DDBJ databases">
        <title>Draft genome sequence of Streptomyces natalensis ATCC 27448, producer of the antifungal pimaricin.</title>
        <authorList>
            <person name="Mendes M.V."/>
            <person name="Beites T."/>
            <person name="Pires S."/>
            <person name="Santos C.L."/>
            <person name="Moradas-Ferreira P."/>
        </authorList>
    </citation>
    <scope>NUCLEOTIDE SEQUENCE [LARGE SCALE GENOMIC DNA]</scope>
    <source>
        <strain evidence="8 9">ATCC 27448</strain>
    </source>
</reference>
<comment type="caution">
    <text evidence="8">The sequence shown here is derived from an EMBL/GenBank/DDBJ whole genome shotgun (WGS) entry which is preliminary data.</text>
</comment>
<feature type="transmembrane region" description="Helical" evidence="5">
    <location>
        <begin position="294"/>
        <end position="315"/>
    </location>
</feature>
<dbReference type="EC" id="7.1.1.-" evidence="5"/>
<feature type="transmembrane region" description="Helical" evidence="5">
    <location>
        <begin position="92"/>
        <end position="113"/>
    </location>
</feature>
<feature type="transmembrane region" description="Helical" evidence="5">
    <location>
        <begin position="180"/>
        <end position="204"/>
    </location>
</feature>
<evidence type="ECO:0000256" key="2">
    <source>
        <dbReference type="ARBA" id="ARBA00022692"/>
    </source>
</evidence>
<feature type="domain" description="NADH:quinone oxidoreductase/Mrp antiporter transmembrane" evidence="7">
    <location>
        <begin position="145"/>
        <end position="451"/>
    </location>
</feature>
<keyword evidence="2 5" id="KW-0812">Transmembrane</keyword>
<feature type="transmembrane region" description="Helical" evidence="5">
    <location>
        <begin position="327"/>
        <end position="348"/>
    </location>
</feature>
<dbReference type="GO" id="GO:0012505">
    <property type="term" value="C:endomembrane system"/>
    <property type="evidence" value="ECO:0007669"/>
    <property type="project" value="UniProtKB-SubCell"/>
</dbReference>
<keyword evidence="5" id="KW-0874">Quinone</keyword>
<dbReference type="GO" id="GO:0005886">
    <property type="term" value="C:plasma membrane"/>
    <property type="evidence" value="ECO:0007669"/>
    <property type="project" value="UniProtKB-SubCell"/>
</dbReference>
<dbReference type="Proteomes" id="UP000032458">
    <property type="component" value="Unassembled WGS sequence"/>
</dbReference>
<dbReference type="AlphaFoldDB" id="A0A0D7CBW4"/>
<comment type="function">
    <text evidence="5">NDH-1 shuttles electrons from NADH, via FMN and iron-sulfur (Fe-S) centers, to quinones in the respiratory chain. The immediate electron acceptor for the enzyme in this species is believed to be a menaquinone. Couples the redox reaction to proton translocation (for every two electrons transferred, four hydrogen ions are translocated across the cytoplasmic membrane), and thus conserves the redox energy in a proton gradient.</text>
</comment>
<dbReference type="RefSeq" id="WP_044368774.1">
    <property type="nucleotide sequence ID" value="NZ_JRKI01000063.1"/>
</dbReference>
<dbReference type="GO" id="GO:0042773">
    <property type="term" value="P:ATP synthesis coupled electron transport"/>
    <property type="evidence" value="ECO:0007669"/>
    <property type="project" value="InterPro"/>
</dbReference>
<feature type="transmembrane region" description="Helical" evidence="5">
    <location>
        <begin position="224"/>
        <end position="251"/>
    </location>
</feature>
<accession>A0A0D7CBW4</accession>
<feature type="transmembrane region" description="Helical" evidence="5">
    <location>
        <begin position="437"/>
        <end position="457"/>
    </location>
</feature>
<dbReference type="Pfam" id="PF00361">
    <property type="entry name" value="Proton_antipo_M"/>
    <property type="match status" value="1"/>
</dbReference>
<dbReference type="PATRIC" id="fig|1240678.4.peg.8240"/>
<keyword evidence="4 5" id="KW-0472">Membrane</keyword>
<keyword evidence="5" id="KW-0520">NAD</keyword>
<evidence type="ECO:0000259" key="7">
    <source>
        <dbReference type="Pfam" id="PF00361"/>
    </source>
</evidence>
<comment type="subcellular location">
    <subcellularLocation>
        <location evidence="5">Cell membrane</location>
        <topology evidence="5">Multi-pass membrane protein</topology>
    </subcellularLocation>
    <subcellularLocation>
        <location evidence="1">Endomembrane system</location>
        <topology evidence="1">Multi-pass membrane protein</topology>
    </subcellularLocation>
    <subcellularLocation>
        <location evidence="6">Membrane</location>
        <topology evidence="6">Multi-pass membrane protein</topology>
    </subcellularLocation>
</comment>
<feature type="transmembrane region" description="Helical" evidence="5">
    <location>
        <begin position="125"/>
        <end position="142"/>
    </location>
</feature>
<dbReference type="GO" id="GO:0008137">
    <property type="term" value="F:NADH dehydrogenase (ubiquinone) activity"/>
    <property type="evidence" value="ECO:0007669"/>
    <property type="project" value="InterPro"/>
</dbReference>
<keyword evidence="3 5" id="KW-1133">Transmembrane helix</keyword>
<gene>
    <name evidence="5" type="primary">nuoN</name>
    <name evidence="8" type="ORF">SNA_38690</name>
</gene>
<keyword evidence="5" id="KW-1278">Translocase</keyword>
<dbReference type="GO" id="GO:0048038">
    <property type="term" value="F:quinone binding"/>
    <property type="evidence" value="ECO:0007669"/>
    <property type="project" value="UniProtKB-KW"/>
</dbReference>
<name>A0A0D7CBW4_9ACTN</name>
<feature type="transmembrane region" description="Helical" evidence="5">
    <location>
        <begin position="52"/>
        <end position="72"/>
    </location>
</feature>
<dbReference type="GO" id="GO:0050136">
    <property type="term" value="F:NADH dehydrogenase (quinone) (non-electrogenic) activity"/>
    <property type="evidence" value="ECO:0007669"/>
    <property type="project" value="UniProtKB-UniRule"/>
</dbReference>
<protein>
    <recommendedName>
        <fullName evidence="5">NADH-quinone oxidoreductase subunit N</fullName>
        <ecNumber evidence="5">7.1.1.-</ecNumber>
    </recommendedName>
    <alternativeName>
        <fullName evidence="5">NADH dehydrogenase I subunit N</fullName>
    </alternativeName>
    <alternativeName>
        <fullName evidence="5">NDH-1 subunit N</fullName>
    </alternativeName>
</protein>
<comment type="subunit">
    <text evidence="5">NDH-1 is composed of 14 different subunits. Subunits NuoA, H, J, K, L, M, N constitute the membrane sector of the complex.</text>
</comment>
<dbReference type="EMBL" id="JRKI01000063">
    <property type="protein sequence ID" value="KIZ13380.1"/>
    <property type="molecule type" value="Genomic_DNA"/>
</dbReference>
<comment type="similarity">
    <text evidence="5">Belongs to the complex I subunit 2 family.</text>
</comment>
<keyword evidence="9" id="KW-1185">Reference proteome</keyword>
<dbReference type="InterPro" id="IPR010096">
    <property type="entry name" value="NADH-Q_OxRdtase_suN/2"/>
</dbReference>
<keyword evidence="5" id="KW-1003">Cell membrane</keyword>
<feature type="transmembrane region" description="Helical" evidence="5">
    <location>
        <begin position="263"/>
        <end position="282"/>
    </location>
</feature>
<evidence type="ECO:0000256" key="5">
    <source>
        <dbReference type="HAMAP-Rule" id="MF_00445"/>
    </source>
</evidence>
<evidence type="ECO:0000256" key="4">
    <source>
        <dbReference type="ARBA" id="ARBA00023136"/>
    </source>
</evidence>
<feature type="transmembrane region" description="Helical" evidence="5">
    <location>
        <begin position="401"/>
        <end position="425"/>
    </location>
</feature>
<dbReference type="PANTHER" id="PTHR22773">
    <property type="entry name" value="NADH DEHYDROGENASE"/>
    <property type="match status" value="1"/>
</dbReference>
<evidence type="ECO:0000256" key="1">
    <source>
        <dbReference type="ARBA" id="ARBA00004127"/>
    </source>
</evidence>
<organism evidence="8 9">
    <name type="scientific">Streptomyces natalensis ATCC 27448</name>
    <dbReference type="NCBI Taxonomy" id="1240678"/>
    <lineage>
        <taxon>Bacteria</taxon>
        <taxon>Bacillati</taxon>
        <taxon>Actinomycetota</taxon>
        <taxon>Actinomycetes</taxon>
        <taxon>Kitasatosporales</taxon>
        <taxon>Streptomycetaceae</taxon>
        <taxon>Streptomyces</taxon>
    </lineage>
</organism>
<sequence>MSPTILLAAGNPLASLAQSVDWVAIAPPTIAAAVALAVLVADLFVPATRKPLLGWVAIVGLVAAALSLLPLLDGGRRTFCLTGHPTVCSYVADPFALVIQFLVLAGALLTALLSVDTLKDHDLPAGEYWFLLLSSAAGAALLPASRDLATLVIALEVASLPAFALVGLRRGDRLSSEAALKFFLSSVAATAVMLLGVSFLYAATGSLHLSRVAHALTHLPDPRLATLAGAGVALSLVGFAFKTAAAPFHFWVPDTYVGAPLPIAAYLSVIGKAVGFSGLILITVEGFPSYADVWGPALAVLAALTMTVGNVAALRQDPHRAHSAVRLLAWSSVGQAGYLLVPVAAAGYVDNPGHAIGSTVAYALMYGVVNLGAFAIAALVARSRPANRITDYRGLYARRPLAALALGFFLLCLAGLPPGIIGLFAKVTVFSSAVDAGLAWLAVVMAVNVVIALYYYLQWTAVLFRGAEAAEGAVAPEGPEDAPRAAVPAALTTAIALAAVLGIVLSGAPQLVLRFASGALL</sequence>
<evidence type="ECO:0000313" key="8">
    <source>
        <dbReference type="EMBL" id="KIZ13380.1"/>
    </source>
</evidence>
<feature type="transmembrane region" description="Helical" evidence="5">
    <location>
        <begin position="148"/>
        <end position="168"/>
    </location>
</feature>